<sequence length="24" mass="2668">MVFLHSYACIILLLADYALNSALI</sequence>
<evidence type="ECO:0000313" key="1">
    <source>
        <dbReference type="EMBL" id="SBW12020.1"/>
    </source>
</evidence>
<dbReference type="EMBL" id="FLUP01000002">
    <property type="protein sequence ID" value="SBW12020.1"/>
    <property type="molecule type" value="Genomic_DNA"/>
</dbReference>
<protein>
    <submittedName>
        <fullName evidence="1">Uncharacterized protein</fullName>
    </submittedName>
</protein>
<dbReference type="AlphaFoldDB" id="A0A212KK15"/>
<name>A0A212KK15_9BACT</name>
<accession>A0A212KK15</accession>
<organism evidence="1">
    <name type="scientific">uncultured Desulfovibrio sp</name>
    <dbReference type="NCBI Taxonomy" id="167968"/>
    <lineage>
        <taxon>Bacteria</taxon>
        <taxon>Pseudomonadati</taxon>
        <taxon>Thermodesulfobacteriota</taxon>
        <taxon>Desulfovibrionia</taxon>
        <taxon>Desulfovibrionales</taxon>
        <taxon>Desulfovibrionaceae</taxon>
        <taxon>Desulfovibrio</taxon>
        <taxon>environmental samples</taxon>
    </lineage>
</organism>
<reference evidence="1" key="1">
    <citation type="submission" date="2016-04" db="EMBL/GenBank/DDBJ databases">
        <authorList>
            <person name="Evans L.H."/>
            <person name="Alamgir A."/>
            <person name="Owens N."/>
            <person name="Weber N.D."/>
            <person name="Virtaneva K."/>
            <person name="Barbian K."/>
            <person name="Babar A."/>
            <person name="Rosenke K."/>
        </authorList>
    </citation>
    <scope>NUCLEOTIDE SEQUENCE</scope>
    <source>
        <strain evidence="1">92-2</strain>
    </source>
</reference>
<gene>
    <name evidence="1" type="ORF">KM92DES2_20286</name>
</gene>
<proteinExistence type="predicted"/>